<accession>A0A1G6HK63</accession>
<dbReference type="STRING" id="1814289.SAMN05216410_1105"/>
<organism evidence="3 4">
    <name type="scientific">Sanguibacter gelidistatuariae</name>
    <dbReference type="NCBI Taxonomy" id="1814289"/>
    <lineage>
        <taxon>Bacteria</taxon>
        <taxon>Bacillati</taxon>
        <taxon>Actinomycetota</taxon>
        <taxon>Actinomycetes</taxon>
        <taxon>Micrococcales</taxon>
        <taxon>Sanguibacteraceae</taxon>
        <taxon>Sanguibacter</taxon>
    </lineage>
</organism>
<evidence type="ECO:0000313" key="3">
    <source>
        <dbReference type="EMBL" id="SDB94642.1"/>
    </source>
</evidence>
<evidence type="ECO:0000313" key="4">
    <source>
        <dbReference type="Proteomes" id="UP000199039"/>
    </source>
</evidence>
<dbReference type="PANTHER" id="PTHR30486">
    <property type="entry name" value="TWITCHING MOTILITY PROTEIN PILT"/>
    <property type="match status" value="1"/>
</dbReference>
<dbReference type="InterPro" id="IPR050921">
    <property type="entry name" value="T4SS_GSP_E_ATPase"/>
</dbReference>
<dbReference type="SUPFAM" id="SSF52540">
    <property type="entry name" value="P-loop containing nucleoside triphosphate hydrolases"/>
    <property type="match status" value="1"/>
</dbReference>
<dbReference type="EMBL" id="FMYH01000001">
    <property type="protein sequence ID" value="SDB94642.1"/>
    <property type="molecule type" value="Genomic_DNA"/>
</dbReference>
<keyword evidence="4" id="KW-1185">Reference proteome</keyword>
<feature type="domain" description="Bacterial type II secretion system protein E" evidence="2">
    <location>
        <begin position="66"/>
        <end position="340"/>
    </location>
</feature>
<dbReference type="InterPro" id="IPR027417">
    <property type="entry name" value="P-loop_NTPase"/>
</dbReference>
<gene>
    <name evidence="3" type="ORF">SAMN05216410_1105</name>
</gene>
<dbReference type="Gene3D" id="3.30.450.380">
    <property type="match status" value="1"/>
</dbReference>
<proteinExistence type="inferred from homology"/>
<dbReference type="RefSeq" id="WP_093181342.1">
    <property type="nucleotide sequence ID" value="NZ_FMYH01000001.1"/>
</dbReference>
<dbReference type="PANTHER" id="PTHR30486:SF6">
    <property type="entry name" value="TYPE IV PILUS RETRACTATION ATPASE PILT"/>
    <property type="match status" value="1"/>
</dbReference>
<dbReference type="GO" id="GO:0016887">
    <property type="term" value="F:ATP hydrolysis activity"/>
    <property type="evidence" value="ECO:0007669"/>
    <property type="project" value="InterPro"/>
</dbReference>
<protein>
    <submittedName>
        <fullName evidence="3">Pilus assembly protein CpaF</fullName>
    </submittedName>
</protein>
<evidence type="ECO:0000259" key="2">
    <source>
        <dbReference type="Pfam" id="PF00437"/>
    </source>
</evidence>
<comment type="similarity">
    <text evidence="1">Belongs to the GSP E family.</text>
</comment>
<sequence length="412" mass="43339">MSGSADAGHWGGEPVLIGVRERLSRVAGRPSRDQVVDALRASGLVLGSTALEEMIKQVRAELLGAGDLQPFLEDPLVTDVLVNGPTEVWVDRGRGLERTGVDLGTAQDVRDLAVRLAAAGGQRLDDACPTVDARLPDGTRLHAVIEPVCASGAVISLRVMRTRAFTLDELVAVWMIPPGWEPVLRAVVAERASFLISGATGTGKTTLLAALLSMVDPGERIVTIEEARELAADHPHVVALVARRPNIEGSGAVELSDLVRNALRMRPDRIVLGECRGAEVRDVLTALNTGHEGGCATVHANTAADVPARLEALAALAGMDREAVAAQAVSALDVVIHLRRTRLPGEDARRFVSEIAAVGRDGVGRLVVSPALSWNGVGAPQEHEQWPALAQRLGFGAGPGAGPDVGEQGRAW</sequence>
<name>A0A1G6HK63_9MICO</name>
<reference evidence="3 4" key="1">
    <citation type="submission" date="2016-09" db="EMBL/GenBank/DDBJ databases">
        <authorList>
            <person name="Capua I."/>
            <person name="De Benedictis P."/>
            <person name="Joannis T."/>
            <person name="Lombin L.H."/>
            <person name="Cattoli G."/>
        </authorList>
    </citation>
    <scope>NUCLEOTIDE SEQUENCE [LARGE SCALE GENOMIC DNA]</scope>
    <source>
        <strain evidence="3 4">ISLP-3</strain>
    </source>
</reference>
<dbReference type="Gene3D" id="3.40.50.300">
    <property type="entry name" value="P-loop containing nucleotide triphosphate hydrolases"/>
    <property type="match status" value="1"/>
</dbReference>
<evidence type="ECO:0000256" key="1">
    <source>
        <dbReference type="ARBA" id="ARBA00006611"/>
    </source>
</evidence>
<dbReference type="AlphaFoldDB" id="A0A1G6HK63"/>
<dbReference type="NCBIfam" id="TIGR03819">
    <property type="entry name" value="heli_sec_ATPase"/>
    <property type="match status" value="1"/>
</dbReference>
<dbReference type="InterPro" id="IPR022399">
    <property type="entry name" value="TadA-like_ATPase"/>
</dbReference>
<dbReference type="OrthoDB" id="9810761at2"/>
<dbReference type="CDD" id="cd01130">
    <property type="entry name" value="VirB11-like_ATPase"/>
    <property type="match status" value="1"/>
</dbReference>
<dbReference type="Proteomes" id="UP000199039">
    <property type="component" value="Unassembled WGS sequence"/>
</dbReference>
<dbReference type="InterPro" id="IPR001482">
    <property type="entry name" value="T2SS/T4SS_dom"/>
</dbReference>
<dbReference type="Pfam" id="PF00437">
    <property type="entry name" value="T2SSE"/>
    <property type="match status" value="1"/>
</dbReference>